<keyword evidence="1" id="KW-0472">Membrane</keyword>
<keyword evidence="1" id="KW-0812">Transmembrane</keyword>
<dbReference type="EMBL" id="GBXM01093272">
    <property type="protein sequence ID" value="JAH15305.1"/>
    <property type="molecule type" value="Transcribed_RNA"/>
</dbReference>
<reference evidence="2" key="1">
    <citation type="submission" date="2014-11" db="EMBL/GenBank/DDBJ databases">
        <authorList>
            <person name="Amaro Gonzalez C."/>
        </authorList>
    </citation>
    <scope>NUCLEOTIDE SEQUENCE</scope>
</reference>
<dbReference type="EMBL" id="GBXM01099205">
    <property type="protein sequence ID" value="JAH09372.1"/>
    <property type="molecule type" value="Transcribed_RNA"/>
</dbReference>
<reference evidence="2" key="2">
    <citation type="journal article" date="2015" name="Fish Shellfish Immunol.">
        <title>Early steps in the European eel (Anguilla anguilla)-Vibrio vulnificus interaction in the gills: Role of the RtxA13 toxin.</title>
        <authorList>
            <person name="Callol A."/>
            <person name="Pajuelo D."/>
            <person name="Ebbesson L."/>
            <person name="Teles M."/>
            <person name="MacKenzie S."/>
            <person name="Amaro C."/>
        </authorList>
    </citation>
    <scope>NUCLEOTIDE SEQUENCE</scope>
</reference>
<evidence type="ECO:0000256" key="1">
    <source>
        <dbReference type="SAM" id="Phobius"/>
    </source>
</evidence>
<sequence>MCSPGIYLSLQVYIVWIYLPITACMQF</sequence>
<evidence type="ECO:0000313" key="2">
    <source>
        <dbReference type="EMBL" id="JAH09372.1"/>
    </source>
</evidence>
<proteinExistence type="predicted"/>
<protein>
    <submittedName>
        <fullName evidence="2">Uncharacterized protein</fullName>
    </submittedName>
</protein>
<dbReference type="AlphaFoldDB" id="A0A0E9PYM9"/>
<name>A0A0E9PYM9_ANGAN</name>
<accession>A0A0E9PYM9</accession>
<organism evidence="2">
    <name type="scientific">Anguilla anguilla</name>
    <name type="common">European freshwater eel</name>
    <name type="synonym">Muraena anguilla</name>
    <dbReference type="NCBI Taxonomy" id="7936"/>
    <lineage>
        <taxon>Eukaryota</taxon>
        <taxon>Metazoa</taxon>
        <taxon>Chordata</taxon>
        <taxon>Craniata</taxon>
        <taxon>Vertebrata</taxon>
        <taxon>Euteleostomi</taxon>
        <taxon>Actinopterygii</taxon>
        <taxon>Neopterygii</taxon>
        <taxon>Teleostei</taxon>
        <taxon>Anguilliformes</taxon>
        <taxon>Anguillidae</taxon>
        <taxon>Anguilla</taxon>
    </lineage>
</organism>
<feature type="transmembrane region" description="Helical" evidence="1">
    <location>
        <begin position="6"/>
        <end position="25"/>
    </location>
</feature>
<keyword evidence="1" id="KW-1133">Transmembrane helix</keyword>